<feature type="domain" description="Endoplasmic reticulum resident protein 29 C-terminal" evidence="5">
    <location>
        <begin position="151"/>
        <end position="243"/>
    </location>
</feature>
<dbReference type="SUPFAM" id="SSF52833">
    <property type="entry name" value="Thioredoxin-like"/>
    <property type="match status" value="1"/>
</dbReference>
<accession>A0A146LIV8</accession>
<reference evidence="7" key="1">
    <citation type="journal article" date="2016" name="Gigascience">
        <title>De novo construction of an expanded transcriptome assembly for the western tarnished plant bug, Lygus hesperus.</title>
        <authorList>
            <person name="Tassone E.E."/>
            <person name="Geib S.M."/>
            <person name="Hall B."/>
            <person name="Fabrick J.A."/>
            <person name="Brent C.S."/>
            <person name="Hull J.J."/>
        </authorList>
    </citation>
    <scope>NUCLEOTIDE SEQUENCE</scope>
</reference>
<dbReference type="InterPro" id="IPR036356">
    <property type="entry name" value="ERp29_C_sf"/>
</dbReference>
<sequence length="248" mass="28459">MKIRMPDFTLTSLSLLLSLIGVAFCAKGCVELDTHNFEKIVNKFDAVLVKFDNAYPYGPEHDAFEEVCDSSTPLDEFLVAEVQVKDYGEKENQALAYKYGARKKDYPALKLFIKGQDQPLKYDKTVHGDVNPKNIKKFIKSNTGIHVSQPGCIRAFDVIVLKFIKTKDEAERKELLKSAEDLLEEYKDKRAADVYVKLMKKVIEKGDEFVKTEMARVDNILKEKLTKDKQAEMTERINILESFHHDEL</sequence>
<dbReference type="InterPro" id="IPR016855">
    <property type="entry name" value="ERp29"/>
</dbReference>
<protein>
    <recommendedName>
        <fullName evidence="1">Endoplasmic reticulum resident protein 29</fullName>
    </recommendedName>
</protein>
<dbReference type="Gene3D" id="3.40.30.10">
    <property type="entry name" value="Glutaredoxin"/>
    <property type="match status" value="1"/>
</dbReference>
<evidence type="ECO:0000259" key="5">
    <source>
        <dbReference type="Pfam" id="PF07749"/>
    </source>
</evidence>
<keyword evidence="2" id="KW-0256">Endoplasmic reticulum</keyword>
<keyword evidence="4" id="KW-0732">Signal</keyword>
<evidence type="ECO:0000256" key="2">
    <source>
        <dbReference type="ARBA" id="ARBA00022824"/>
    </source>
</evidence>
<proteinExistence type="predicted"/>
<dbReference type="Gene3D" id="1.20.1150.12">
    <property type="entry name" value="Endoplasmic reticulum resident protein 29, C-terminal domain"/>
    <property type="match status" value="1"/>
</dbReference>
<organism evidence="7">
    <name type="scientific">Lygus hesperus</name>
    <name type="common">Western plant bug</name>
    <dbReference type="NCBI Taxonomy" id="30085"/>
    <lineage>
        <taxon>Eukaryota</taxon>
        <taxon>Metazoa</taxon>
        <taxon>Ecdysozoa</taxon>
        <taxon>Arthropoda</taxon>
        <taxon>Hexapoda</taxon>
        <taxon>Insecta</taxon>
        <taxon>Pterygota</taxon>
        <taxon>Neoptera</taxon>
        <taxon>Paraneoptera</taxon>
        <taxon>Hemiptera</taxon>
        <taxon>Heteroptera</taxon>
        <taxon>Panheteroptera</taxon>
        <taxon>Cimicomorpha</taxon>
        <taxon>Miridae</taxon>
        <taxon>Mirini</taxon>
        <taxon>Lygus</taxon>
    </lineage>
</organism>
<feature type="coiled-coil region" evidence="3">
    <location>
        <begin position="165"/>
        <end position="192"/>
    </location>
</feature>
<dbReference type="PANTHER" id="PTHR12211:SF0">
    <property type="entry name" value="ENDOPLASMIC RETICULUM RESIDENT PROTEIN 29"/>
    <property type="match status" value="1"/>
</dbReference>
<evidence type="ECO:0000256" key="4">
    <source>
        <dbReference type="SAM" id="SignalP"/>
    </source>
</evidence>
<dbReference type="SUPFAM" id="SSF47933">
    <property type="entry name" value="ERP29 C domain-like"/>
    <property type="match status" value="1"/>
</dbReference>
<evidence type="ECO:0000256" key="1">
    <source>
        <dbReference type="ARBA" id="ARBA00014173"/>
    </source>
</evidence>
<dbReference type="InterPro" id="IPR011679">
    <property type="entry name" value="ERp29_C"/>
</dbReference>
<evidence type="ECO:0000256" key="3">
    <source>
        <dbReference type="SAM" id="Coils"/>
    </source>
</evidence>
<dbReference type="PANTHER" id="PTHR12211">
    <property type="entry name" value="ENDOPLASMIC RETICULUM PROTEIN ERP29"/>
    <property type="match status" value="1"/>
</dbReference>
<dbReference type="GO" id="GO:0005788">
    <property type="term" value="C:endoplasmic reticulum lumen"/>
    <property type="evidence" value="ECO:0007669"/>
    <property type="project" value="InterPro"/>
</dbReference>
<dbReference type="FunFam" id="3.40.30.10:FF:000133">
    <property type="entry name" value="Endoplasmic reticulum resident protein 29"/>
    <property type="match status" value="1"/>
</dbReference>
<gene>
    <name evidence="7" type="primary">ERP29</name>
    <name evidence="7" type="ORF">g.63083</name>
</gene>
<dbReference type="InterPro" id="IPR012883">
    <property type="entry name" value="ERp29_N"/>
</dbReference>
<feature type="domain" description="ERp29 N-terminal" evidence="6">
    <location>
        <begin position="26"/>
        <end position="149"/>
    </location>
</feature>
<dbReference type="FunFam" id="1.20.1150.12:FF:000001">
    <property type="entry name" value="Endoplasmic reticulum resident protein 29"/>
    <property type="match status" value="1"/>
</dbReference>
<evidence type="ECO:0000313" key="7">
    <source>
        <dbReference type="EMBL" id="JAQ06777.1"/>
    </source>
</evidence>
<dbReference type="Pfam" id="PF07749">
    <property type="entry name" value="ERp29"/>
    <property type="match status" value="1"/>
</dbReference>
<dbReference type="AlphaFoldDB" id="A0A146LIV8"/>
<dbReference type="CDD" id="cd00238">
    <property type="entry name" value="ERp29c"/>
    <property type="match status" value="1"/>
</dbReference>
<dbReference type="GO" id="GO:0009306">
    <property type="term" value="P:protein secretion"/>
    <property type="evidence" value="ECO:0007669"/>
    <property type="project" value="InterPro"/>
</dbReference>
<keyword evidence="3" id="KW-0175">Coiled coil</keyword>
<dbReference type="Pfam" id="PF07912">
    <property type="entry name" value="ERp29_N"/>
    <property type="match status" value="1"/>
</dbReference>
<dbReference type="EMBL" id="GDHC01011852">
    <property type="protein sequence ID" value="JAQ06777.1"/>
    <property type="molecule type" value="Transcribed_RNA"/>
</dbReference>
<name>A0A146LIV8_LYGHE</name>
<dbReference type="InterPro" id="IPR036249">
    <property type="entry name" value="Thioredoxin-like_sf"/>
</dbReference>
<evidence type="ECO:0000259" key="6">
    <source>
        <dbReference type="Pfam" id="PF07912"/>
    </source>
</evidence>
<feature type="chain" id="PRO_5007527240" description="Endoplasmic reticulum resident protein 29" evidence="4">
    <location>
        <begin position="26"/>
        <end position="248"/>
    </location>
</feature>
<feature type="signal peptide" evidence="4">
    <location>
        <begin position="1"/>
        <end position="25"/>
    </location>
</feature>